<dbReference type="AlphaFoldDB" id="A0A4S8IYH1"/>
<evidence type="ECO:0000313" key="1">
    <source>
        <dbReference type="EMBL" id="THU53434.1"/>
    </source>
</evidence>
<sequence length="86" mass="9434">MGLYEYGCMPYARPIATVLGFTVSGSVDQSDGSFLDGTQTGTCADMHLISDLLLSFTHREMELHGSLCMCQWCFSISAAESEWLVL</sequence>
<protein>
    <submittedName>
        <fullName evidence="1">Uncharacterized protein</fullName>
    </submittedName>
</protein>
<comment type="caution">
    <text evidence="1">The sequence shown here is derived from an EMBL/GenBank/DDBJ whole genome shotgun (WGS) entry which is preliminary data.</text>
</comment>
<accession>A0A4S8IYH1</accession>
<evidence type="ECO:0000313" key="2">
    <source>
        <dbReference type="Proteomes" id="UP000317650"/>
    </source>
</evidence>
<gene>
    <name evidence="1" type="ORF">C4D60_Mb10t14360</name>
</gene>
<reference evidence="1 2" key="1">
    <citation type="journal article" date="2019" name="Nat. Plants">
        <title>Genome sequencing of Musa balbisiana reveals subgenome evolution and function divergence in polyploid bananas.</title>
        <authorList>
            <person name="Yao X."/>
        </authorList>
    </citation>
    <scope>NUCLEOTIDE SEQUENCE [LARGE SCALE GENOMIC DNA]</scope>
    <source>
        <strain evidence="2">cv. DH-PKW</strain>
        <tissue evidence="1">Leaves</tissue>
    </source>
</reference>
<dbReference type="EMBL" id="PYDT01000008">
    <property type="protein sequence ID" value="THU53434.1"/>
    <property type="molecule type" value="Genomic_DNA"/>
</dbReference>
<dbReference type="Proteomes" id="UP000317650">
    <property type="component" value="Chromosome 10"/>
</dbReference>
<name>A0A4S8IYH1_MUSBA</name>
<proteinExistence type="predicted"/>
<organism evidence="1 2">
    <name type="scientific">Musa balbisiana</name>
    <name type="common">Banana</name>
    <dbReference type="NCBI Taxonomy" id="52838"/>
    <lineage>
        <taxon>Eukaryota</taxon>
        <taxon>Viridiplantae</taxon>
        <taxon>Streptophyta</taxon>
        <taxon>Embryophyta</taxon>
        <taxon>Tracheophyta</taxon>
        <taxon>Spermatophyta</taxon>
        <taxon>Magnoliopsida</taxon>
        <taxon>Liliopsida</taxon>
        <taxon>Zingiberales</taxon>
        <taxon>Musaceae</taxon>
        <taxon>Musa</taxon>
    </lineage>
</organism>
<keyword evidence="2" id="KW-1185">Reference proteome</keyword>